<reference evidence="1" key="1">
    <citation type="journal article" date="2020" name="PLoS ONE">
        <title>Isolation and characterization of Streptomyces bacteriophages and Streptomyces strains encoding biosynthetic arsenals: Streptomyces strains and phages for antibiotic discovery.</title>
        <authorList>
            <person name="Montano E.T."/>
            <person name="Nideffer J.F."/>
            <person name="Brumage L."/>
            <person name="Erb M."/>
            <person name="Derman A.I."/>
            <person name="Davis J.P."/>
            <person name="Estrada E."/>
            <person name="Fu S."/>
            <person name="Le D."/>
            <person name="Vuppala A."/>
            <person name="Tran C."/>
            <person name="Luterstein E."/>
            <person name="Lakkaraju S."/>
            <person name="Panchagnula S."/>
            <person name="Ren C."/>
            <person name="Doan J."/>
            <person name="Tran S."/>
            <person name="Soriano J."/>
            <person name="Fujita Y."/>
            <person name="Gutala P."/>
            <person name="Fujii Q."/>
            <person name="Lee M."/>
            <person name="Bui A."/>
            <person name="Villarreal C."/>
            <person name="Shing S.R."/>
            <person name="Kim S."/>
            <person name="Freeman D."/>
            <person name="Racha V."/>
            <person name="Ho A."/>
            <person name="Kumar P."/>
            <person name="Falah K."/>
            <person name="Dawson T."/>
            <person name="Enustun E."/>
            <person name="Prichard A."/>
            <person name="Gomez A."/>
            <person name="Khanna K."/>
            <person name="Trigg S."/>
            <person name="Fernandez L."/>
            <person name="Pogliano K."/>
            <person name="Pogliano J."/>
        </authorList>
    </citation>
    <scope>NUCLEOTIDE SEQUENCE</scope>
    <source>
        <strain evidence="1">QF2</strain>
    </source>
</reference>
<gene>
    <name evidence="1" type="ORF">ID875_24970</name>
</gene>
<name>A0A927GPA4_STRGL</name>
<dbReference type="EMBL" id="JACWUS010000011">
    <property type="protein sequence ID" value="MBD2830208.1"/>
    <property type="molecule type" value="Genomic_DNA"/>
</dbReference>
<dbReference type="AlphaFoldDB" id="A0A927GPA4"/>
<proteinExistence type="predicted"/>
<comment type="caution">
    <text evidence="1">The sequence shown here is derived from an EMBL/GenBank/DDBJ whole genome shotgun (WGS) entry which is preliminary data.</text>
</comment>
<organism evidence="1">
    <name type="scientific">Streptomyces globisporus</name>
    <dbReference type="NCBI Taxonomy" id="1908"/>
    <lineage>
        <taxon>Bacteria</taxon>
        <taxon>Bacillati</taxon>
        <taxon>Actinomycetota</taxon>
        <taxon>Actinomycetes</taxon>
        <taxon>Kitasatosporales</taxon>
        <taxon>Streptomycetaceae</taxon>
        <taxon>Streptomyces</taxon>
    </lineage>
</organism>
<accession>A0A927GPA4</accession>
<sequence length="68" mass="7541">MEGGNDLIYFGEQSVAAEYWGRGTFASGMYRYDMDMQFLVKFADDAKRYDWGGPNGTPGSSGRSPTRA</sequence>
<evidence type="ECO:0000313" key="1">
    <source>
        <dbReference type="EMBL" id="MBD2830208.1"/>
    </source>
</evidence>
<protein>
    <submittedName>
        <fullName evidence="1">Uncharacterized protein</fullName>
    </submittedName>
</protein>